<dbReference type="AlphaFoldDB" id="A0A5K1V7N1"/>
<dbReference type="PROSITE" id="PS51382">
    <property type="entry name" value="SPX"/>
    <property type="match status" value="1"/>
</dbReference>
<evidence type="ECO:0000313" key="10">
    <source>
        <dbReference type="EMBL" id="GAT92442.1"/>
    </source>
</evidence>
<evidence type="ECO:0000259" key="8">
    <source>
        <dbReference type="PROSITE" id="PS51380"/>
    </source>
</evidence>
<dbReference type="OMA" id="ETSHFYT"/>
<evidence type="ECO:0000259" key="9">
    <source>
        <dbReference type="PROSITE" id="PS51382"/>
    </source>
</evidence>
<dbReference type="Pfam" id="PF03124">
    <property type="entry name" value="EXS"/>
    <property type="match status" value="1"/>
</dbReference>
<dbReference type="VEuPathDB" id="AmoebaDB:EHI8A_005530"/>
<evidence type="ECO:0000313" key="11">
    <source>
        <dbReference type="Proteomes" id="UP000078387"/>
    </source>
</evidence>
<proteinExistence type="inferred from homology"/>
<evidence type="ECO:0000256" key="2">
    <source>
        <dbReference type="ARBA" id="ARBA00009665"/>
    </source>
</evidence>
<feature type="region of interest" description="Disordered" evidence="6">
    <location>
        <begin position="217"/>
        <end position="271"/>
    </location>
</feature>
<feature type="transmembrane region" description="Helical" evidence="7">
    <location>
        <begin position="498"/>
        <end position="518"/>
    </location>
</feature>
<evidence type="ECO:0000256" key="6">
    <source>
        <dbReference type="SAM" id="MobiDB-lite"/>
    </source>
</evidence>
<comment type="similarity">
    <text evidence="2">Belongs to the SYG1 (TC 2.A.94) family.</text>
</comment>
<feature type="transmembrane region" description="Helical" evidence="7">
    <location>
        <begin position="524"/>
        <end position="543"/>
    </location>
</feature>
<dbReference type="PANTHER" id="PTHR10783">
    <property type="entry name" value="XENOTROPIC AND POLYTROPIC RETROVIRUS RECEPTOR 1-RELATED"/>
    <property type="match status" value="1"/>
</dbReference>
<feature type="transmembrane region" description="Helical" evidence="7">
    <location>
        <begin position="440"/>
        <end position="462"/>
    </location>
</feature>
<evidence type="ECO:0000256" key="1">
    <source>
        <dbReference type="ARBA" id="ARBA00004141"/>
    </source>
</evidence>
<protein>
    <submittedName>
        <fullName evidence="10">Uncharacterized protein</fullName>
    </submittedName>
</protein>
<dbReference type="PROSITE" id="PS51380">
    <property type="entry name" value="EXS"/>
    <property type="match status" value="1"/>
</dbReference>
<feature type="transmembrane region" description="Helical" evidence="7">
    <location>
        <begin position="718"/>
        <end position="745"/>
    </location>
</feature>
<dbReference type="Proteomes" id="UP000078387">
    <property type="component" value="Unassembled WGS sequence"/>
</dbReference>
<evidence type="ECO:0000256" key="7">
    <source>
        <dbReference type="SAM" id="Phobius"/>
    </source>
</evidence>
<evidence type="ECO:0000256" key="3">
    <source>
        <dbReference type="ARBA" id="ARBA00022692"/>
    </source>
</evidence>
<dbReference type="VEuPathDB" id="AmoebaDB:EHI7A_008550"/>
<dbReference type="VEuPathDB" id="AmoebaDB:EHI5A_020400"/>
<dbReference type="EMBL" id="BDEQ01000001">
    <property type="protein sequence ID" value="GAT92442.1"/>
    <property type="molecule type" value="Genomic_DNA"/>
</dbReference>
<evidence type="ECO:0000256" key="4">
    <source>
        <dbReference type="ARBA" id="ARBA00022989"/>
    </source>
</evidence>
<feature type="transmembrane region" description="Helical" evidence="7">
    <location>
        <begin position="677"/>
        <end position="697"/>
    </location>
</feature>
<accession>A0A5K1V7N1</accession>
<dbReference type="VEuPathDB" id="AmoebaDB:KM1_020690"/>
<dbReference type="InterPro" id="IPR004331">
    <property type="entry name" value="SPX_dom"/>
</dbReference>
<feature type="domain" description="EXS" evidence="8">
    <location>
        <begin position="612"/>
        <end position="799"/>
    </location>
</feature>
<organism evidence="10 11">
    <name type="scientific">Entamoeba histolytica</name>
    <dbReference type="NCBI Taxonomy" id="5759"/>
    <lineage>
        <taxon>Eukaryota</taxon>
        <taxon>Amoebozoa</taxon>
        <taxon>Evosea</taxon>
        <taxon>Archamoebae</taxon>
        <taxon>Mastigamoebida</taxon>
        <taxon>Entamoebidae</taxon>
        <taxon>Entamoeba</taxon>
    </lineage>
</organism>
<keyword evidence="4 7" id="KW-1133">Transmembrane helix</keyword>
<name>A0A5K1V7N1_ENTHI</name>
<evidence type="ECO:0000256" key="5">
    <source>
        <dbReference type="ARBA" id="ARBA00023136"/>
    </source>
</evidence>
<keyword evidence="3 7" id="KW-0812">Transmembrane</keyword>
<comment type="caution">
    <text evidence="10">The sequence shown here is derived from an EMBL/GenBank/DDBJ whole genome shotgun (WGS) entry which is preliminary data.</text>
</comment>
<dbReference type="VEuPathDB" id="AmoebaDB:EHI_092090"/>
<dbReference type="GO" id="GO:0000822">
    <property type="term" value="F:inositol hexakisphosphate binding"/>
    <property type="evidence" value="ECO:0007669"/>
    <property type="project" value="TreeGrafter"/>
</dbReference>
<gene>
    <name evidence="10" type="ORF">CL6EHI_092090</name>
</gene>
<feature type="domain" description="SPX" evidence="9">
    <location>
        <begin position="1"/>
        <end position="341"/>
    </location>
</feature>
<dbReference type="GO" id="GO:0006817">
    <property type="term" value="P:phosphate ion transport"/>
    <property type="evidence" value="ECO:0007669"/>
    <property type="project" value="TreeGrafter"/>
</dbReference>
<dbReference type="PANTHER" id="PTHR10783:SF103">
    <property type="entry name" value="SOLUTE CARRIER FAMILY 53 MEMBER 1"/>
    <property type="match status" value="1"/>
</dbReference>
<reference evidence="10 11" key="1">
    <citation type="submission" date="2016-05" db="EMBL/GenBank/DDBJ databases">
        <title>First whole genome sequencing of Entamoeba histolytica HM1:IMSS-clone-6.</title>
        <authorList>
            <person name="Mukherjee Avik.K."/>
            <person name="Izumyama S."/>
            <person name="Nakada-Tsukui K."/>
            <person name="Nozaki T."/>
        </authorList>
    </citation>
    <scope>NUCLEOTIDE SEQUENCE [LARGE SCALE GENOMIC DNA]</scope>
    <source>
        <strain evidence="10 11">HM1:IMSS clone 6</strain>
    </source>
</reference>
<feature type="transmembrane region" description="Helical" evidence="7">
    <location>
        <begin position="579"/>
        <end position="599"/>
    </location>
</feature>
<feature type="transmembrane region" description="Helical" evidence="7">
    <location>
        <begin position="394"/>
        <end position="416"/>
    </location>
</feature>
<dbReference type="GO" id="GO:0005794">
    <property type="term" value="C:Golgi apparatus"/>
    <property type="evidence" value="ECO:0007669"/>
    <property type="project" value="TreeGrafter"/>
</dbReference>
<dbReference type="Pfam" id="PF03105">
    <property type="entry name" value="SPX"/>
    <property type="match status" value="1"/>
</dbReference>
<dbReference type="InterPro" id="IPR004342">
    <property type="entry name" value="EXS_C"/>
</dbReference>
<dbReference type="GO" id="GO:0016036">
    <property type="term" value="P:cellular response to phosphate starvation"/>
    <property type="evidence" value="ECO:0007669"/>
    <property type="project" value="TreeGrafter"/>
</dbReference>
<feature type="region of interest" description="Disordered" evidence="6">
    <location>
        <begin position="56"/>
        <end position="79"/>
    </location>
</feature>
<keyword evidence="5 7" id="KW-0472">Membrane</keyword>
<dbReference type="GO" id="GO:0005886">
    <property type="term" value="C:plasma membrane"/>
    <property type="evidence" value="ECO:0007669"/>
    <property type="project" value="TreeGrafter"/>
</dbReference>
<sequence>MKFAQKFNEGMTVEWEDQYVDYNLLCRKLNSIQTLKNQLGDMQHEVEDIVIEMSDESNSAKEDNSTEPQSPGGQFCEEGGEGDYTMLTTKIATEEQNFWKEFDFNIEKIDVFYCDRLKESCRFINDFYDRLMAFGLVDPKQHKKEKFQPIYKQLVAHEKKGIKKVLKYNNGDSENSRENKRNQRKSLKIAASMFQETEEVGGSLDVIDLAASTLKHARSRRGTISREGSFNSSDSKKKGSSTISSEEDSTDSTVKTNEGSEEGGNSDNNEGICEEDLLDLEKEHSEISRRKRNKLRTAAEEYYRGLLLMQNFCSLNNEAIIKILKKSDKITGYDRMETIKDEILESTKFYKMVELKILIEETEKLFQDAFHETNRLNQFKINSQDINPMRYWRIGVLFGGTIYVIILLIIKIISYYRSIKQSDDQLLNTLSIKKLTEKEIISIINMTRAFLLFSLLQIYWGIDMYIYRRVRINYPFIFDMQKRKYNYIHAIESGITQILLTTTCLYCMMVCLSPPYGFEFLNNIPYWIFPLINVLILTIVFIIKQIRHSWVIKVIFRIISAPWKKVYFKDFWMADQMTSISPFFSDYIFCITFFIVGWITNNDSNSEFGGVKMLDYTKFINPIFSCIPPMFRFLQCFRSARDSGNMYQLANAGKYFVSICNGIGGGIRSLYKTVTVPIYIFINLCNSIYSGTWDILMDWGLMRKKYNFLRKKTLYYKWIYPIAIAIDITLRFGWTINIILLYFNWFDENKIVKECIVVVISIIEVTRRGIWNVFRVEFEMTNNMDKFRATKEIPLPVPD</sequence>
<comment type="subcellular location">
    <subcellularLocation>
        <location evidence="1">Membrane</location>
        <topology evidence="1">Multi-pass membrane protein</topology>
    </subcellularLocation>
</comment>